<reference evidence="8" key="1">
    <citation type="submission" date="2024-05" db="EMBL/GenBank/DDBJ databases">
        <title>Isolation and characterization of Sporomusa carbonis sp. nov., a carboxydotrophic hydrogenogen in the genus of Sporomusa isolated from a charcoal burning pile.</title>
        <authorList>
            <person name="Boeer T."/>
            <person name="Rosenbaum F."/>
            <person name="Eysell L."/>
            <person name="Mueller V."/>
            <person name="Daniel R."/>
            <person name="Poehlein A."/>
        </authorList>
    </citation>
    <scope>NUCLEOTIDE SEQUENCE [LARGE SCALE GENOMIC DNA]</scope>
    <source>
        <strain evidence="8">DSM 3132</strain>
    </source>
</reference>
<dbReference type="InterPro" id="IPR025944">
    <property type="entry name" value="Sigma_54_int_dom_CS"/>
</dbReference>
<organism evidence="8 9">
    <name type="scientific">Sporomusa acidovorans (strain ATCC 49682 / DSM 3132 / Mol)</name>
    <dbReference type="NCBI Taxonomy" id="1123286"/>
    <lineage>
        <taxon>Bacteria</taxon>
        <taxon>Bacillati</taxon>
        <taxon>Bacillota</taxon>
        <taxon>Negativicutes</taxon>
        <taxon>Selenomonadales</taxon>
        <taxon>Sporomusaceae</taxon>
        <taxon>Sporomusa</taxon>
    </lineage>
</organism>
<dbReference type="Pfam" id="PF25601">
    <property type="entry name" value="AAA_lid_14"/>
    <property type="match status" value="1"/>
</dbReference>
<dbReference type="PROSITE" id="PS50112">
    <property type="entry name" value="PAS"/>
    <property type="match status" value="1"/>
</dbReference>
<dbReference type="EMBL" id="CP155571">
    <property type="protein sequence ID" value="XFO74698.1"/>
    <property type="molecule type" value="Genomic_DNA"/>
</dbReference>
<dbReference type="InterPro" id="IPR002197">
    <property type="entry name" value="HTH_Fis"/>
</dbReference>
<feature type="domain" description="PAS" evidence="7">
    <location>
        <begin position="83"/>
        <end position="136"/>
    </location>
</feature>
<sequence>MAFSSVICFLDDNNILRSCESSSDGMPGIWSEYTGKLITDFLDIDVTLASGYARWQGKVLKFVQSKNRMGKGTILFIAACSDHSAIYEQAMDNIAEGIQVFDRNGYLLFCNKGNERIEKMDRAKIIGKHLLDIYELDADFSTILTALKTKAPVINRCDNFKNKYGEMITTMNSGYPLFMDDQLIGAIGLVQDNSTLETYWTRANVFEKYLSKREQGGNHEKRKNFYTLKYYTFNDLIGANTSFAEAVHLARNIALQDCAVLIYGETGTGKELFAQSIHSASKRKYKEFVAINCAAIPESLIEGILFGTEKGTFTGSSDRMGLFEQAEGGTLFLDEINSMALHVQSKLLRVLQEKKFRRVGGLKDIECDVRILSSTNEEPLACIENSRLRRDLYYRINTVTVNIPPLRQRLDDIELLTHYFIKQLSCRYSKKVTTVADQVIETFKAYTWPGNVRELLHVLEYAFNIMEGQRIDLHCLPKYFAVQQSPKTVTGTPAACKPILHHRTLEELMAEYEQKVVIQVLQDYNYNVSKTAQALGIKRQSLQYRLKKYNVRPTE</sequence>
<dbReference type="SMART" id="SM00382">
    <property type="entry name" value="AAA"/>
    <property type="match status" value="1"/>
</dbReference>
<dbReference type="Gene3D" id="1.10.8.60">
    <property type="match status" value="1"/>
</dbReference>
<dbReference type="Proteomes" id="UP000216052">
    <property type="component" value="Chromosome"/>
</dbReference>
<evidence type="ECO:0000256" key="5">
    <source>
        <dbReference type="ARBA" id="ARBA00023163"/>
    </source>
</evidence>
<keyword evidence="9" id="KW-1185">Reference proteome</keyword>
<dbReference type="InterPro" id="IPR058031">
    <property type="entry name" value="AAA_lid_NorR"/>
</dbReference>
<keyword evidence="5" id="KW-0804">Transcription</keyword>
<evidence type="ECO:0000259" key="7">
    <source>
        <dbReference type="PROSITE" id="PS50112"/>
    </source>
</evidence>
<feature type="domain" description="Sigma-54 factor interaction" evidence="6">
    <location>
        <begin position="236"/>
        <end position="464"/>
    </location>
</feature>
<dbReference type="SUPFAM" id="SSF55785">
    <property type="entry name" value="PYP-like sensor domain (PAS domain)"/>
    <property type="match status" value="1"/>
</dbReference>
<name>A0ABZ3J9G6_SPOA4</name>
<dbReference type="SUPFAM" id="SSF52540">
    <property type="entry name" value="P-loop containing nucleoside triphosphate hydrolases"/>
    <property type="match status" value="1"/>
</dbReference>
<dbReference type="PROSITE" id="PS00675">
    <property type="entry name" value="SIGMA54_INTERACT_1"/>
    <property type="match status" value="1"/>
</dbReference>
<dbReference type="PROSITE" id="PS50045">
    <property type="entry name" value="SIGMA54_INTERACT_4"/>
    <property type="match status" value="1"/>
</dbReference>
<dbReference type="CDD" id="cd00009">
    <property type="entry name" value="AAA"/>
    <property type="match status" value="1"/>
</dbReference>
<dbReference type="PROSITE" id="PS00688">
    <property type="entry name" value="SIGMA54_INTERACT_3"/>
    <property type="match status" value="1"/>
</dbReference>
<keyword evidence="4" id="KW-0238">DNA-binding</keyword>
<dbReference type="Pfam" id="PF02954">
    <property type="entry name" value="HTH_8"/>
    <property type="match status" value="1"/>
</dbReference>
<dbReference type="Gene3D" id="3.40.50.300">
    <property type="entry name" value="P-loop containing nucleotide triphosphate hydrolases"/>
    <property type="match status" value="1"/>
</dbReference>
<dbReference type="InterPro" id="IPR035965">
    <property type="entry name" value="PAS-like_dom_sf"/>
</dbReference>
<evidence type="ECO:0000313" key="8">
    <source>
        <dbReference type="EMBL" id="XFO74698.1"/>
    </source>
</evidence>
<dbReference type="InterPro" id="IPR027417">
    <property type="entry name" value="P-loop_NTPase"/>
</dbReference>
<dbReference type="PROSITE" id="PS00676">
    <property type="entry name" value="SIGMA54_INTERACT_2"/>
    <property type="match status" value="1"/>
</dbReference>
<keyword evidence="1" id="KW-0547">Nucleotide-binding</keyword>
<proteinExistence type="predicted"/>
<dbReference type="PRINTS" id="PR01590">
    <property type="entry name" value="HTHFIS"/>
</dbReference>
<dbReference type="RefSeq" id="WP_169716994.1">
    <property type="nucleotide sequence ID" value="NZ_CP155571.1"/>
</dbReference>
<keyword evidence="2" id="KW-0067">ATP-binding</keyword>
<dbReference type="SUPFAM" id="SSF46689">
    <property type="entry name" value="Homeodomain-like"/>
    <property type="match status" value="1"/>
</dbReference>
<dbReference type="Pfam" id="PF00158">
    <property type="entry name" value="Sigma54_activat"/>
    <property type="match status" value="1"/>
</dbReference>
<evidence type="ECO:0000256" key="3">
    <source>
        <dbReference type="ARBA" id="ARBA00023015"/>
    </source>
</evidence>
<dbReference type="InterPro" id="IPR002078">
    <property type="entry name" value="Sigma_54_int"/>
</dbReference>
<dbReference type="Gene3D" id="3.30.450.20">
    <property type="entry name" value="PAS domain"/>
    <property type="match status" value="1"/>
</dbReference>
<dbReference type="InterPro" id="IPR009057">
    <property type="entry name" value="Homeodomain-like_sf"/>
</dbReference>
<evidence type="ECO:0000313" key="9">
    <source>
        <dbReference type="Proteomes" id="UP000216052"/>
    </source>
</evidence>
<evidence type="ECO:0000256" key="2">
    <source>
        <dbReference type="ARBA" id="ARBA00022840"/>
    </source>
</evidence>
<dbReference type="InterPro" id="IPR000014">
    <property type="entry name" value="PAS"/>
</dbReference>
<dbReference type="InterPro" id="IPR003593">
    <property type="entry name" value="AAA+_ATPase"/>
</dbReference>
<dbReference type="InterPro" id="IPR025943">
    <property type="entry name" value="Sigma_54_int_dom_ATP-bd_2"/>
</dbReference>
<gene>
    <name evidence="8" type="primary">rocR_8</name>
    <name evidence="8" type="ORF">SPACI_048090</name>
</gene>
<dbReference type="NCBIfam" id="TIGR00229">
    <property type="entry name" value="sensory_box"/>
    <property type="match status" value="1"/>
</dbReference>
<dbReference type="Gene3D" id="1.10.10.60">
    <property type="entry name" value="Homeodomain-like"/>
    <property type="match status" value="1"/>
</dbReference>
<evidence type="ECO:0000259" key="6">
    <source>
        <dbReference type="PROSITE" id="PS50045"/>
    </source>
</evidence>
<dbReference type="InterPro" id="IPR025662">
    <property type="entry name" value="Sigma_54_int_dom_ATP-bd_1"/>
</dbReference>
<dbReference type="PANTHER" id="PTHR32071">
    <property type="entry name" value="TRANSCRIPTIONAL REGULATORY PROTEIN"/>
    <property type="match status" value="1"/>
</dbReference>
<evidence type="ECO:0000256" key="1">
    <source>
        <dbReference type="ARBA" id="ARBA00022741"/>
    </source>
</evidence>
<evidence type="ECO:0000256" key="4">
    <source>
        <dbReference type="ARBA" id="ARBA00023125"/>
    </source>
</evidence>
<dbReference type="PANTHER" id="PTHR32071:SF74">
    <property type="entry name" value="TRANSCRIPTIONAL ACTIVATOR ROCR"/>
    <property type="match status" value="1"/>
</dbReference>
<accession>A0ABZ3J9G6</accession>
<keyword evidence="3" id="KW-0805">Transcription regulation</keyword>
<protein>
    <submittedName>
        <fullName evidence="8">Arginine utilization regulatory protein RocR</fullName>
    </submittedName>
</protein>